<accession>A0A821FE97</accession>
<feature type="non-terminal residue" evidence="2">
    <location>
        <position position="1"/>
    </location>
</feature>
<dbReference type="EMBL" id="CAJOBG010086264">
    <property type="protein sequence ID" value="CAF4649418.1"/>
    <property type="molecule type" value="Genomic_DNA"/>
</dbReference>
<reference evidence="2" key="1">
    <citation type="submission" date="2021-02" db="EMBL/GenBank/DDBJ databases">
        <authorList>
            <person name="Nowell W R."/>
        </authorList>
    </citation>
    <scope>NUCLEOTIDE SEQUENCE</scope>
</reference>
<name>A0A821FE97_9BILA</name>
<protein>
    <submittedName>
        <fullName evidence="2">Uncharacterized protein</fullName>
    </submittedName>
</protein>
<feature type="non-terminal residue" evidence="2">
    <location>
        <position position="71"/>
    </location>
</feature>
<feature type="region of interest" description="Disordered" evidence="1">
    <location>
        <begin position="48"/>
        <end position="71"/>
    </location>
</feature>
<evidence type="ECO:0000313" key="3">
    <source>
        <dbReference type="Proteomes" id="UP000663866"/>
    </source>
</evidence>
<dbReference type="Proteomes" id="UP000663866">
    <property type="component" value="Unassembled WGS sequence"/>
</dbReference>
<evidence type="ECO:0000256" key="1">
    <source>
        <dbReference type="SAM" id="MobiDB-lite"/>
    </source>
</evidence>
<evidence type="ECO:0000313" key="2">
    <source>
        <dbReference type="EMBL" id="CAF4649418.1"/>
    </source>
</evidence>
<gene>
    <name evidence="2" type="ORF">OVN521_LOCUS46769</name>
</gene>
<proteinExistence type="predicted"/>
<keyword evidence="3" id="KW-1185">Reference proteome</keyword>
<dbReference type="AlphaFoldDB" id="A0A821FE97"/>
<feature type="compositionally biased region" description="Low complexity" evidence="1">
    <location>
        <begin position="52"/>
        <end position="64"/>
    </location>
</feature>
<comment type="caution">
    <text evidence="2">The sequence shown here is derived from an EMBL/GenBank/DDBJ whole genome shotgun (WGS) entry which is preliminary data.</text>
</comment>
<organism evidence="2 3">
    <name type="scientific">Rotaria magnacalcarata</name>
    <dbReference type="NCBI Taxonomy" id="392030"/>
    <lineage>
        <taxon>Eukaryota</taxon>
        <taxon>Metazoa</taxon>
        <taxon>Spiralia</taxon>
        <taxon>Gnathifera</taxon>
        <taxon>Rotifera</taxon>
        <taxon>Eurotatoria</taxon>
        <taxon>Bdelloidea</taxon>
        <taxon>Philodinida</taxon>
        <taxon>Philodinidae</taxon>
        <taxon>Rotaria</taxon>
    </lineage>
</organism>
<sequence length="71" mass="7242">LQAGQTQYIQLPANYAQQHGLSAHSIIQATNAASAQAYMTQSPAHYIGAPQAANTNGSATNSASVVSSPTL</sequence>